<name>A0A0F4PXM3_9GAMM</name>
<dbReference type="InterPro" id="IPR011256">
    <property type="entry name" value="Reg_factor_effector_dom_sf"/>
</dbReference>
<dbReference type="Pfam" id="PF06445">
    <property type="entry name" value="GyrI-like"/>
    <property type="match status" value="1"/>
</dbReference>
<dbReference type="eggNOG" id="COG2207">
    <property type="taxonomic scope" value="Bacteria"/>
</dbReference>
<dbReference type="PRINTS" id="PR00032">
    <property type="entry name" value="HTHARAC"/>
</dbReference>
<dbReference type="eggNOG" id="COG3449">
    <property type="taxonomic scope" value="Bacteria"/>
</dbReference>
<keyword evidence="2" id="KW-0238">DNA-binding</keyword>
<dbReference type="InterPro" id="IPR018060">
    <property type="entry name" value="HTH_AraC"/>
</dbReference>
<dbReference type="Pfam" id="PF12833">
    <property type="entry name" value="HTH_18"/>
    <property type="match status" value="1"/>
</dbReference>
<dbReference type="AlphaFoldDB" id="A0A0F4PXM3"/>
<evidence type="ECO:0000256" key="2">
    <source>
        <dbReference type="ARBA" id="ARBA00023125"/>
    </source>
</evidence>
<gene>
    <name evidence="5" type="ORF">TW72_09320</name>
</gene>
<dbReference type="PANTHER" id="PTHR40055">
    <property type="entry name" value="TRANSCRIPTIONAL REGULATOR YGIV-RELATED"/>
    <property type="match status" value="1"/>
</dbReference>
<protein>
    <submittedName>
        <fullName evidence="5">AraC family transcriptional regulator</fullName>
    </submittedName>
</protein>
<dbReference type="OrthoDB" id="282744at2"/>
<dbReference type="SUPFAM" id="SSF55136">
    <property type="entry name" value="Probable bacterial effector-binding domain"/>
    <property type="match status" value="1"/>
</dbReference>
<reference evidence="5 6" key="1">
    <citation type="journal article" date="2015" name="BMC Genomics">
        <title>Genome mining reveals unlocked bioactive potential of marine Gram-negative bacteria.</title>
        <authorList>
            <person name="Machado H."/>
            <person name="Sonnenschein E.C."/>
            <person name="Melchiorsen J."/>
            <person name="Gram L."/>
        </authorList>
    </citation>
    <scope>NUCLEOTIDE SEQUENCE [LARGE SCALE GENOMIC DNA]</scope>
    <source>
        <strain evidence="5 6">S3137</strain>
    </source>
</reference>
<dbReference type="PROSITE" id="PS01124">
    <property type="entry name" value="HTH_ARAC_FAMILY_2"/>
    <property type="match status" value="1"/>
</dbReference>
<sequence length="307" mass="35282">MDREYKKRIERVIQYIETHLTEKISLADVAKVSHFSPYHFHRIFTGVIGETVNDYIARRRLERAANLLIFKDQLTVTQIALACGFSSSANFAKAVKLHFGFTPSQIRNPEKVKNSKIGKIFSKYGKDFHPRDLYPAHITNEVMIKTKSKDINMNVEIKDLDTQRVCTLVSQRGYEPESIYNAWDKIIEWATNNGIKADEQQRFAFAFDNPTVTPEDKCRYSASIVVGENVSIKPPFSPSEIPKGKYAVVYFKGSPEETIQAQLGIYSDWLPNSGFEPDNFPMLERYLNDARVDGYVEMEIYVKLKDL</sequence>
<organism evidence="5 6">
    <name type="scientific">Pseudoalteromonas ruthenica</name>
    <dbReference type="NCBI Taxonomy" id="151081"/>
    <lineage>
        <taxon>Bacteria</taxon>
        <taxon>Pseudomonadati</taxon>
        <taxon>Pseudomonadota</taxon>
        <taxon>Gammaproteobacteria</taxon>
        <taxon>Alteromonadales</taxon>
        <taxon>Pseudoalteromonadaceae</taxon>
        <taxon>Pseudoalteromonas</taxon>
    </lineage>
</organism>
<dbReference type="Gene3D" id="3.20.80.10">
    <property type="entry name" value="Regulatory factor, effector binding domain"/>
    <property type="match status" value="1"/>
</dbReference>
<dbReference type="InterPro" id="IPR010499">
    <property type="entry name" value="AraC_E-bd"/>
</dbReference>
<accession>A0A0F4PXM3</accession>
<keyword evidence="3" id="KW-0804">Transcription</keyword>
<dbReference type="InterPro" id="IPR020449">
    <property type="entry name" value="Tscrpt_reg_AraC-type_HTH"/>
</dbReference>
<keyword evidence="1" id="KW-0805">Transcription regulation</keyword>
<dbReference type="SUPFAM" id="SSF46689">
    <property type="entry name" value="Homeodomain-like"/>
    <property type="match status" value="2"/>
</dbReference>
<dbReference type="PATRIC" id="fig|151081.8.peg.1133"/>
<dbReference type="Proteomes" id="UP000033664">
    <property type="component" value="Unassembled WGS sequence"/>
</dbReference>
<proteinExistence type="predicted"/>
<comment type="caution">
    <text evidence="5">The sequence shown here is derived from an EMBL/GenBank/DDBJ whole genome shotgun (WGS) entry which is preliminary data.</text>
</comment>
<dbReference type="GeneID" id="58228688"/>
<dbReference type="Gene3D" id="1.10.10.60">
    <property type="entry name" value="Homeodomain-like"/>
    <property type="match status" value="2"/>
</dbReference>
<dbReference type="PANTHER" id="PTHR40055:SF1">
    <property type="entry name" value="TRANSCRIPTIONAL REGULATOR YGIV-RELATED"/>
    <property type="match status" value="1"/>
</dbReference>
<dbReference type="PROSITE" id="PS00041">
    <property type="entry name" value="HTH_ARAC_FAMILY_1"/>
    <property type="match status" value="1"/>
</dbReference>
<dbReference type="GO" id="GO:0043565">
    <property type="term" value="F:sequence-specific DNA binding"/>
    <property type="evidence" value="ECO:0007669"/>
    <property type="project" value="InterPro"/>
</dbReference>
<dbReference type="InterPro" id="IPR009057">
    <property type="entry name" value="Homeodomain-like_sf"/>
</dbReference>
<evidence type="ECO:0000256" key="1">
    <source>
        <dbReference type="ARBA" id="ARBA00023015"/>
    </source>
</evidence>
<dbReference type="SMART" id="SM00342">
    <property type="entry name" value="HTH_ARAC"/>
    <property type="match status" value="1"/>
</dbReference>
<feature type="domain" description="HTH araC/xylS-type" evidence="4">
    <location>
        <begin position="10"/>
        <end position="109"/>
    </location>
</feature>
<dbReference type="EMBL" id="JXXZ01000007">
    <property type="protein sequence ID" value="KJY99818.1"/>
    <property type="molecule type" value="Genomic_DNA"/>
</dbReference>
<dbReference type="RefSeq" id="WP_045978815.1">
    <property type="nucleotide sequence ID" value="NZ_JXXY01000004.1"/>
</dbReference>
<keyword evidence="6" id="KW-1185">Reference proteome</keyword>
<dbReference type="InterPro" id="IPR029442">
    <property type="entry name" value="GyrI-like"/>
</dbReference>
<evidence type="ECO:0000313" key="5">
    <source>
        <dbReference type="EMBL" id="KJY99818.1"/>
    </source>
</evidence>
<evidence type="ECO:0000256" key="3">
    <source>
        <dbReference type="ARBA" id="ARBA00023163"/>
    </source>
</evidence>
<dbReference type="GO" id="GO:0003700">
    <property type="term" value="F:DNA-binding transcription factor activity"/>
    <property type="evidence" value="ECO:0007669"/>
    <property type="project" value="InterPro"/>
</dbReference>
<evidence type="ECO:0000259" key="4">
    <source>
        <dbReference type="PROSITE" id="PS01124"/>
    </source>
</evidence>
<dbReference type="InterPro" id="IPR018062">
    <property type="entry name" value="HTH_AraC-typ_CS"/>
</dbReference>
<dbReference type="SMART" id="SM00871">
    <property type="entry name" value="AraC_E_bind"/>
    <property type="match status" value="1"/>
</dbReference>
<dbReference type="InterPro" id="IPR050908">
    <property type="entry name" value="SmbC-like"/>
</dbReference>
<evidence type="ECO:0000313" key="6">
    <source>
        <dbReference type="Proteomes" id="UP000033664"/>
    </source>
</evidence>